<organism evidence="2 3">
    <name type="scientific">Litoribacillus peritrichatus</name>
    <dbReference type="NCBI Taxonomy" id="718191"/>
    <lineage>
        <taxon>Bacteria</taxon>
        <taxon>Pseudomonadati</taxon>
        <taxon>Pseudomonadota</taxon>
        <taxon>Gammaproteobacteria</taxon>
        <taxon>Oceanospirillales</taxon>
        <taxon>Oceanospirillaceae</taxon>
        <taxon>Litoribacillus</taxon>
    </lineage>
</organism>
<sequence>MTNERAEAHILRAKLLKFFKIYGIILWGLFLIGAVLLPSLAGLTEDDLKPIASRAFVALLAAYFIPYYVSWKIFERKHGPLDQFKEKTDHGE</sequence>
<keyword evidence="3" id="KW-1185">Reference proteome</keyword>
<comment type="caution">
    <text evidence="2">The sequence shown here is derived from an EMBL/GenBank/DDBJ whole genome shotgun (WGS) entry which is preliminary data.</text>
</comment>
<evidence type="ECO:0000256" key="1">
    <source>
        <dbReference type="SAM" id="Phobius"/>
    </source>
</evidence>
<evidence type="ECO:0008006" key="4">
    <source>
        <dbReference type="Google" id="ProtNLM"/>
    </source>
</evidence>
<reference evidence="3" key="1">
    <citation type="journal article" date="2019" name="Int. J. Syst. Evol. Microbiol.">
        <title>The Global Catalogue of Microorganisms (GCM) 10K type strain sequencing project: providing services to taxonomists for standard genome sequencing and annotation.</title>
        <authorList>
            <consortium name="The Broad Institute Genomics Platform"/>
            <consortium name="The Broad Institute Genome Sequencing Center for Infectious Disease"/>
            <person name="Wu L."/>
            <person name="Ma J."/>
        </authorList>
    </citation>
    <scope>NUCLEOTIDE SEQUENCE [LARGE SCALE GENOMIC DNA]</scope>
    <source>
        <strain evidence="3">JCM 17551</strain>
    </source>
</reference>
<name>A0ABP7M1H1_9GAMM</name>
<feature type="transmembrane region" description="Helical" evidence="1">
    <location>
        <begin position="21"/>
        <end position="39"/>
    </location>
</feature>
<dbReference type="EMBL" id="BAABBN010000004">
    <property type="protein sequence ID" value="GAA3911754.1"/>
    <property type="molecule type" value="Genomic_DNA"/>
</dbReference>
<dbReference type="Proteomes" id="UP001501565">
    <property type="component" value="Unassembled WGS sequence"/>
</dbReference>
<evidence type="ECO:0000313" key="2">
    <source>
        <dbReference type="EMBL" id="GAA3911754.1"/>
    </source>
</evidence>
<keyword evidence="1" id="KW-0472">Membrane</keyword>
<feature type="transmembrane region" description="Helical" evidence="1">
    <location>
        <begin position="51"/>
        <end position="69"/>
    </location>
</feature>
<proteinExistence type="predicted"/>
<protein>
    <recommendedName>
        <fullName evidence="4">DUF485 domain-containing protein</fullName>
    </recommendedName>
</protein>
<accession>A0ABP7M1H1</accession>
<dbReference type="RefSeq" id="WP_344794746.1">
    <property type="nucleotide sequence ID" value="NZ_BAABBN010000004.1"/>
</dbReference>
<keyword evidence="1" id="KW-0812">Transmembrane</keyword>
<evidence type="ECO:0000313" key="3">
    <source>
        <dbReference type="Proteomes" id="UP001501565"/>
    </source>
</evidence>
<keyword evidence="1" id="KW-1133">Transmembrane helix</keyword>
<gene>
    <name evidence="2" type="ORF">GCM10022277_02990</name>
</gene>